<organism evidence="2 3">
    <name type="scientific">Candolleomyces eurysporus</name>
    <dbReference type="NCBI Taxonomy" id="2828524"/>
    <lineage>
        <taxon>Eukaryota</taxon>
        <taxon>Fungi</taxon>
        <taxon>Dikarya</taxon>
        <taxon>Basidiomycota</taxon>
        <taxon>Agaricomycotina</taxon>
        <taxon>Agaricomycetes</taxon>
        <taxon>Agaricomycetidae</taxon>
        <taxon>Agaricales</taxon>
        <taxon>Agaricineae</taxon>
        <taxon>Psathyrellaceae</taxon>
        <taxon>Candolleomyces</taxon>
    </lineage>
</organism>
<proteinExistence type="predicted"/>
<protein>
    <submittedName>
        <fullName evidence="2">Uncharacterized protein</fullName>
    </submittedName>
</protein>
<feature type="region of interest" description="Disordered" evidence="1">
    <location>
        <begin position="278"/>
        <end position="332"/>
    </location>
</feature>
<dbReference type="Proteomes" id="UP001140091">
    <property type="component" value="Unassembled WGS sequence"/>
</dbReference>
<dbReference type="EMBL" id="JANBPK010000845">
    <property type="protein sequence ID" value="KAJ2930308.1"/>
    <property type="molecule type" value="Genomic_DNA"/>
</dbReference>
<accession>A0A9W8MIJ1</accession>
<name>A0A9W8MIJ1_9AGAR</name>
<evidence type="ECO:0000313" key="3">
    <source>
        <dbReference type="Proteomes" id="UP001140091"/>
    </source>
</evidence>
<gene>
    <name evidence="2" type="ORF">H1R20_g6737</name>
</gene>
<dbReference type="AlphaFoldDB" id="A0A9W8MIJ1"/>
<reference evidence="2" key="1">
    <citation type="submission" date="2022-06" db="EMBL/GenBank/DDBJ databases">
        <title>Genome Sequence of Candolleomyces eurysporus.</title>
        <authorList>
            <person name="Buettner E."/>
        </authorList>
    </citation>
    <scope>NUCLEOTIDE SEQUENCE</scope>
    <source>
        <strain evidence="2">VTCC 930004</strain>
    </source>
</reference>
<sequence>MKRYPGDLGVVQELIKQAERRVETLDTHIQDQMSAGNMDAVHALAEKKKIVSANAAGLKRCQGQLLKAQSDSMDVDATPNSVDLTAQSATPTPNVTITSPAVPVVEPAPAVNIPQVMAPASLPSNSTSAPTPVASVSVVPTTVLSEANVSVPPDTSLPATPLASIPISQLTLNNGAPQAVAQAVTPSPSIPASAPAPSINGPQAVVQAVAPPASTVASAPARTNTAPQAVVQVVAPSASILADAPTPDVRTTQAIAHTSIPVSVDPVVDLTTVQVASRAASDAPSQYRTGHDLANEGGLISMSDNKSDESEWFEEMDIESSKSNSEDSDSDIVELQPSIGKSHFPSYWKNLSLPQQGKLLSTYIPPIISFRTNVLNQTVALRLSKPSEIRMSLSLTEFALGPVDIWTICQSNGRTVCQYHTVYKHGKKTTHNGNPNDKSDLSVTGVPYPPSFIPLAQYSILLPPPRVPGRHEQPKNPNFTLKNILKFFPMTHGRCILHCGCLYEHVLMDFWLWKGFALTSLSHPSRMEGFGMPLKPCKRFLFCLGLKSFCVTLESLYEYDHNDNQVSHVKFRERHVMKLVADIKKTRREEAERAEKLCQQKLKKEKRKMVYTELAENVSEFDANEFFDD</sequence>
<evidence type="ECO:0000313" key="2">
    <source>
        <dbReference type="EMBL" id="KAJ2930308.1"/>
    </source>
</evidence>
<evidence type="ECO:0000256" key="1">
    <source>
        <dbReference type="SAM" id="MobiDB-lite"/>
    </source>
</evidence>
<comment type="caution">
    <text evidence="2">The sequence shown here is derived from an EMBL/GenBank/DDBJ whole genome shotgun (WGS) entry which is preliminary data.</text>
</comment>
<keyword evidence="3" id="KW-1185">Reference proteome</keyword>
<feature type="non-terminal residue" evidence="2">
    <location>
        <position position="629"/>
    </location>
</feature>